<feature type="signal peptide" evidence="1">
    <location>
        <begin position="1"/>
        <end position="22"/>
    </location>
</feature>
<dbReference type="EMBL" id="FNGH01000004">
    <property type="protein sequence ID" value="SDL37781.1"/>
    <property type="molecule type" value="Genomic_DNA"/>
</dbReference>
<proteinExistence type="predicted"/>
<dbReference type="Proteomes" id="UP000199107">
    <property type="component" value="Unassembled WGS sequence"/>
</dbReference>
<sequence length="225" mass="24775">MHPALPLSGTILVLAVSWQVLASAATSHQEPRFEAADIIDWPTRSFEGETEYRLVDKDGHEVLQARARQQASAKYLEGEFDLDETPYLHWCWRVDGIYPGLDETTKAGDDYPARVYVARKTGLLPWQVQSVNYVWSSTQAAGSSWPNAFTSRAQLLALQGGEARVGEWVAEVRDVRGDFETLFGDRVDSIDGLALMVDGDNAGVDGTAWFTHLGLSSSDEAPTCP</sequence>
<keyword evidence="1" id="KW-0732">Signal</keyword>
<organism evidence="2 3">
    <name type="scientific">Franzmannia pantelleriensis</name>
    <dbReference type="NCBI Taxonomy" id="48727"/>
    <lineage>
        <taxon>Bacteria</taxon>
        <taxon>Pseudomonadati</taxon>
        <taxon>Pseudomonadota</taxon>
        <taxon>Gammaproteobacteria</taxon>
        <taxon>Oceanospirillales</taxon>
        <taxon>Halomonadaceae</taxon>
        <taxon>Franzmannia</taxon>
    </lineage>
</organism>
<dbReference type="OrthoDB" id="9775969at2"/>
<dbReference type="AlphaFoldDB" id="A0A1G9JK56"/>
<name>A0A1G9JK56_9GAMM</name>
<dbReference type="RefSeq" id="WP_089657653.1">
    <property type="nucleotide sequence ID" value="NZ_FNGH01000004.1"/>
</dbReference>
<evidence type="ECO:0000313" key="2">
    <source>
        <dbReference type="EMBL" id="SDL37781.1"/>
    </source>
</evidence>
<protein>
    <recommendedName>
        <fullName evidence="4">DUF3047 domain-containing protein</fullName>
    </recommendedName>
</protein>
<feature type="chain" id="PRO_5011557930" description="DUF3047 domain-containing protein" evidence="1">
    <location>
        <begin position="23"/>
        <end position="225"/>
    </location>
</feature>
<reference evidence="3" key="1">
    <citation type="submission" date="2016-10" db="EMBL/GenBank/DDBJ databases">
        <authorList>
            <person name="Varghese N."/>
            <person name="Submissions S."/>
        </authorList>
    </citation>
    <scope>NUCLEOTIDE SEQUENCE [LARGE SCALE GENOMIC DNA]</scope>
    <source>
        <strain evidence="3">AAP</strain>
    </source>
</reference>
<dbReference type="Pfam" id="PF11249">
    <property type="entry name" value="DUF3047"/>
    <property type="match status" value="1"/>
</dbReference>
<dbReference type="InterPro" id="IPR021409">
    <property type="entry name" value="DUF3047"/>
</dbReference>
<gene>
    <name evidence="2" type="ORF">SAMN05192555_10465</name>
</gene>
<dbReference type="STRING" id="48727.SAMN05192555_10465"/>
<keyword evidence="3" id="KW-1185">Reference proteome</keyword>
<evidence type="ECO:0000256" key="1">
    <source>
        <dbReference type="SAM" id="SignalP"/>
    </source>
</evidence>
<evidence type="ECO:0000313" key="3">
    <source>
        <dbReference type="Proteomes" id="UP000199107"/>
    </source>
</evidence>
<accession>A0A1G9JK56</accession>
<evidence type="ECO:0008006" key="4">
    <source>
        <dbReference type="Google" id="ProtNLM"/>
    </source>
</evidence>